<dbReference type="CDD" id="cd08054">
    <property type="entry name" value="gp6"/>
    <property type="match status" value="1"/>
</dbReference>
<dbReference type="NCBIfam" id="TIGR01560">
    <property type="entry name" value="put_DNA_pack"/>
    <property type="match status" value="1"/>
</dbReference>
<sequence length="88" mass="10563">MDLQELKDFLRVDTNCDDKQIESMKLAAEIYLKNSGSQVDTYDNELYKLAIKMLVSHWYDNRQIVEINETSPLFYSLRHIMMQLKYCY</sequence>
<comment type="caution">
    <text evidence="1">The sequence shown here is derived from an EMBL/GenBank/DDBJ whole genome shotgun (WGS) entry which is preliminary data.</text>
</comment>
<dbReference type="InterPro" id="IPR021146">
    <property type="entry name" value="Phage_gp6-like_head-tail"/>
</dbReference>
<reference evidence="2" key="1">
    <citation type="journal article" date="2019" name="Int. J. Syst. Evol. Microbiol.">
        <title>The Global Catalogue of Microorganisms (GCM) 10K type strain sequencing project: providing services to taxonomists for standard genome sequencing and annotation.</title>
        <authorList>
            <consortium name="The Broad Institute Genomics Platform"/>
            <consortium name="The Broad Institute Genome Sequencing Center for Infectious Disease"/>
            <person name="Wu L."/>
            <person name="Ma J."/>
        </authorList>
    </citation>
    <scope>NUCLEOTIDE SEQUENCE [LARGE SCALE GENOMIC DNA]</scope>
    <source>
        <strain evidence="2">JCM 6486</strain>
    </source>
</reference>
<dbReference type="RefSeq" id="WP_346044178.1">
    <property type="nucleotide sequence ID" value="NZ_BAAACP010000007.1"/>
</dbReference>
<proteinExistence type="predicted"/>
<accession>A0ABP3XG28</accession>
<organism evidence="1 2">
    <name type="scientific">Paraclostridium tenue</name>
    <dbReference type="NCBI Taxonomy" id="1737"/>
    <lineage>
        <taxon>Bacteria</taxon>
        <taxon>Bacillati</taxon>
        <taxon>Bacillota</taxon>
        <taxon>Clostridia</taxon>
        <taxon>Peptostreptococcales</taxon>
        <taxon>Peptostreptococcaceae</taxon>
        <taxon>Paraclostridium</taxon>
    </lineage>
</organism>
<evidence type="ECO:0000313" key="1">
    <source>
        <dbReference type="EMBL" id="GAA0863550.1"/>
    </source>
</evidence>
<protein>
    <recommendedName>
        <fullName evidence="3">Phage gp6-like head-tail connector protein</fullName>
    </recommendedName>
</protein>
<gene>
    <name evidence="1" type="ORF">GCM10008917_13450</name>
</gene>
<evidence type="ECO:0000313" key="2">
    <source>
        <dbReference type="Proteomes" id="UP001400965"/>
    </source>
</evidence>
<dbReference type="InterPro" id="IPR006450">
    <property type="entry name" value="Phage_HK97_gp6-like"/>
</dbReference>
<dbReference type="Gene3D" id="1.10.3230.30">
    <property type="entry name" value="Phage gp6-like head-tail connector protein"/>
    <property type="match status" value="1"/>
</dbReference>
<name>A0ABP3XG28_9FIRM</name>
<keyword evidence="2" id="KW-1185">Reference proteome</keyword>
<dbReference type="Proteomes" id="UP001400965">
    <property type="component" value="Unassembled WGS sequence"/>
</dbReference>
<dbReference type="Pfam" id="PF05135">
    <property type="entry name" value="Phage_connect_1"/>
    <property type="match status" value="1"/>
</dbReference>
<evidence type="ECO:0008006" key="3">
    <source>
        <dbReference type="Google" id="ProtNLM"/>
    </source>
</evidence>
<dbReference type="EMBL" id="BAAACP010000007">
    <property type="protein sequence ID" value="GAA0863550.1"/>
    <property type="molecule type" value="Genomic_DNA"/>
</dbReference>